<evidence type="ECO:0000259" key="10">
    <source>
        <dbReference type="PROSITE" id="PS51194"/>
    </source>
</evidence>
<name>A0A3P1SKL7_9GAMM</name>
<sequence>MQFSETGINAALISAVTEKGYQVATPIQEQAIPVILQGKDLMAGARTGTGKTAAFALPLLQRITEAKFKAERSQQERDVSVIRGLVLIPTRELARQVHRSFIAYGCHTQLRSVLVYGGASIDEQILQLEQGADIVIATPGRLLDLLFKQKLDLSAVETLVLDEADRMLDMGFSEDIAKILKQLPIEHQSLLFSATFDNQIFKFSKQLLNKPALIEVDKRNSAAIDVLQRIYTIDPDRKAAATEYLLKTQAWQQVLIFCRTKQQVDKLTQTLTEAGISSAAVHGDKSQKHRNTVLEQFREGQLQALVATDLAARGLDIEQLSVVLNYALPFNSEDYIHRIGRTGRAGNSGEAISLVSPEESELLDAIQERLDSQLLQQWLTGFEPDMNRKLNRARKGSKGSQKKKALARALAKSKQR</sequence>
<dbReference type="InterPro" id="IPR000629">
    <property type="entry name" value="RNA-helicase_DEAD-box_CS"/>
</dbReference>
<feature type="domain" description="Helicase ATP-binding" evidence="9">
    <location>
        <begin position="32"/>
        <end position="214"/>
    </location>
</feature>
<dbReference type="GO" id="GO:0005829">
    <property type="term" value="C:cytosol"/>
    <property type="evidence" value="ECO:0007669"/>
    <property type="project" value="TreeGrafter"/>
</dbReference>
<dbReference type="SMART" id="SM00487">
    <property type="entry name" value="DEXDc"/>
    <property type="match status" value="1"/>
</dbReference>
<dbReference type="Proteomes" id="UP000267535">
    <property type="component" value="Unassembled WGS sequence"/>
</dbReference>
<evidence type="ECO:0000256" key="1">
    <source>
        <dbReference type="ARBA" id="ARBA00022741"/>
    </source>
</evidence>
<dbReference type="SMART" id="SM00490">
    <property type="entry name" value="HELICc"/>
    <property type="match status" value="1"/>
</dbReference>
<dbReference type="GO" id="GO:0003676">
    <property type="term" value="F:nucleic acid binding"/>
    <property type="evidence" value="ECO:0007669"/>
    <property type="project" value="InterPro"/>
</dbReference>
<dbReference type="AlphaFoldDB" id="A0A3P1SKL7"/>
<keyword evidence="3 7" id="KW-0347">Helicase</keyword>
<dbReference type="PANTHER" id="PTHR47959:SF7">
    <property type="entry name" value="ATP-DEPENDENT RNA HELICASE DEAD BOX FAMILY"/>
    <property type="match status" value="1"/>
</dbReference>
<dbReference type="PROSITE" id="PS51192">
    <property type="entry name" value="HELICASE_ATP_BIND_1"/>
    <property type="match status" value="1"/>
</dbReference>
<dbReference type="CDD" id="cd00268">
    <property type="entry name" value="DEADc"/>
    <property type="match status" value="1"/>
</dbReference>
<feature type="short sequence motif" description="Q motif" evidence="6">
    <location>
        <begin position="1"/>
        <end position="29"/>
    </location>
</feature>
<comment type="similarity">
    <text evidence="5 7">Belongs to the DEAD box helicase family.</text>
</comment>
<dbReference type="Gene3D" id="3.40.50.300">
    <property type="entry name" value="P-loop containing nucleotide triphosphate hydrolases"/>
    <property type="match status" value="2"/>
</dbReference>
<keyword evidence="4 7" id="KW-0067">ATP-binding</keyword>
<keyword evidence="1 7" id="KW-0547">Nucleotide-binding</keyword>
<dbReference type="InterPro" id="IPR001650">
    <property type="entry name" value="Helicase_C-like"/>
</dbReference>
<evidence type="ECO:0000259" key="9">
    <source>
        <dbReference type="PROSITE" id="PS51192"/>
    </source>
</evidence>
<evidence type="ECO:0000256" key="4">
    <source>
        <dbReference type="ARBA" id="ARBA00022840"/>
    </source>
</evidence>
<dbReference type="SUPFAM" id="SSF52540">
    <property type="entry name" value="P-loop containing nucleoside triphosphate hydrolases"/>
    <property type="match status" value="1"/>
</dbReference>
<evidence type="ECO:0000313" key="13">
    <source>
        <dbReference type="Proteomes" id="UP000267535"/>
    </source>
</evidence>
<organism evidence="12 13">
    <name type="scientific">Amphritea balenae</name>
    <dbReference type="NCBI Taxonomy" id="452629"/>
    <lineage>
        <taxon>Bacteria</taxon>
        <taxon>Pseudomonadati</taxon>
        <taxon>Pseudomonadota</taxon>
        <taxon>Gammaproteobacteria</taxon>
        <taxon>Oceanospirillales</taxon>
        <taxon>Oceanospirillaceae</taxon>
        <taxon>Amphritea</taxon>
    </lineage>
</organism>
<dbReference type="PROSITE" id="PS00039">
    <property type="entry name" value="DEAD_ATP_HELICASE"/>
    <property type="match status" value="1"/>
</dbReference>
<keyword evidence="13" id="KW-1185">Reference proteome</keyword>
<dbReference type="RefSeq" id="WP_124927318.1">
    <property type="nucleotide sequence ID" value="NZ_BMOH01000008.1"/>
</dbReference>
<evidence type="ECO:0000256" key="5">
    <source>
        <dbReference type="ARBA" id="ARBA00038437"/>
    </source>
</evidence>
<dbReference type="InterPro" id="IPR027417">
    <property type="entry name" value="P-loop_NTPase"/>
</dbReference>
<keyword evidence="2 7" id="KW-0378">Hydrolase</keyword>
<dbReference type="GO" id="GO:0016787">
    <property type="term" value="F:hydrolase activity"/>
    <property type="evidence" value="ECO:0007669"/>
    <property type="project" value="UniProtKB-KW"/>
</dbReference>
<evidence type="ECO:0000256" key="7">
    <source>
        <dbReference type="RuleBase" id="RU000492"/>
    </source>
</evidence>
<dbReference type="EMBL" id="RQXV01000010">
    <property type="protein sequence ID" value="RRC97823.1"/>
    <property type="molecule type" value="Genomic_DNA"/>
</dbReference>
<dbReference type="PROSITE" id="PS51194">
    <property type="entry name" value="HELICASE_CTER"/>
    <property type="match status" value="1"/>
</dbReference>
<comment type="caution">
    <text evidence="12">The sequence shown here is derived from an EMBL/GenBank/DDBJ whole genome shotgun (WGS) entry which is preliminary data.</text>
</comment>
<dbReference type="InterPro" id="IPR044742">
    <property type="entry name" value="DEAD/DEAH_RhlB"/>
</dbReference>
<dbReference type="InterPro" id="IPR050079">
    <property type="entry name" value="DEAD_box_RNA_helicase"/>
</dbReference>
<protein>
    <submittedName>
        <fullName evidence="12">DEAD/DEAH box helicase</fullName>
    </submittedName>
</protein>
<evidence type="ECO:0000256" key="6">
    <source>
        <dbReference type="PROSITE-ProRule" id="PRU00552"/>
    </source>
</evidence>
<evidence type="ECO:0000313" key="12">
    <source>
        <dbReference type="EMBL" id="RRC97823.1"/>
    </source>
</evidence>
<dbReference type="InterPro" id="IPR014001">
    <property type="entry name" value="Helicase_ATP-bd"/>
</dbReference>
<evidence type="ECO:0000256" key="2">
    <source>
        <dbReference type="ARBA" id="ARBA00022801"/>
    </source>
</evidence>
<dbReference type="Pfam" id="PF00270">
    <property type="entry name" value="DEAD"/>
    <property type="match status" value="1"/>
</dbReference>
<dbReference type="OrthoDB" id="9808889at2"/>
<evidence type="ECO:0000256" key="3">
    <source>
        <dbReference type="ARBA" id="ARBA00022806"/>
    </source>
</evidence>
<dbReference type="GO" id="GO:0003724">
    <property type="term" value="F:RNA helicase activity"/>
    <property type="evidence" value="ECO:0007669"/>
    <property type="project" value="InterPro"/>
</dbReference>
<proteinExistence type="inferred from homology"/>
<dbReference type="InterPro" id="IPR014014">
    <property type="entry name" value="RNA_helicase_DEAD_Q_motif"/>
</dbReference>
<dbReference type="PANTHER" id="PTHR47959">
    <property type="entry name" value="ATP-DEPENDENT RNA HELICASE RHLE-RELATED"/>
    <property type="match status" value="1"/>
</dbReference>
<evidence type="ECO:0000259" key="11">
    <source>
        <dbReference type="PROSITE" id="PS51195"/>
    </source>
</evidence>
<dbReference type="Pfam" id="PF00271">
    <property type="entry name" value="Helicase_C"/>
    <property type="match status" value="1"/>
</dbReference>
<reference evidence="12 13" key="1">
    <citation type="submission" date="2018-11" db="EMBL/GenBank/DDBJ databases">
        <title>The draft genome sequence of Amphritea balenae JAMM 1525T.</title>
        <authorList>
            <person name="Fang Z."/>
            <person name="Zhang Y."/>
            <person name="Han X."/>
        </authorList>
    </citation>
    <scope>NUCLEOTIDE SEQUENCE [LARGE SCALE GENOMIC DNA]</scope>
    <source>
        <strain evidence="12 13">JAMM 1525</strain>
    </source>
</reference>
<dbReference type="InterPro" id="IPR011545">
    <property type="entry name" value="DEAD/DEAH_box_helicase_dom"/>
</dbReference>
<dbReference type="GO" id="GO:0005524">
    <property type="term" value="F:ATP binding"/>
    <property type="evidence" value="ECO:0007669"/>
    <property type="project" value="UniProtKB-KW"/>
</dbReference>
<gene>
    <name evidence="12" type="ORF">EHS89_16755</name>
</gene>
<feature type="domain" description="DEAD-box RNA helicase Q" evidence="11">
    <location>
        <begin position="1"/>
        <end position="29"/>
    </location>
</feature>
<evidence type="ECO:0000256" key="8">
    <source>
        <dbReference type="SAM" id="MobiDB-lite"/>
    </source>
</evidence>
<dbReference type="PROSITE" id="PS51195">
    <property type="entry name" value="Q_MOTIF"/>
    <property type="match status" value="1"/>
</dbReference>
<accession>A0A3P1SKL7</accession>
<dbReference type="CDD" id="cd18787">
    <property type="entry name" value="SF2_C_DEAD"/>
    <property type="match status" value="1"/>
</dbReference>
<feature type="domain" description="Helicase C-terminal" evidence="10">
    <location>
        <begin position="240"/>
        <end position="390"/>
    </location>
</feature>
<feature type="region of interest" description="Disordered" evidence="8">
    <location>
        <begin position="389"/>
        <end position="416"/>
    </location>
</feature>